<sequence length="231" mass="25451">MDEFIREDGRSPTTFRNMKMKVGILNNADGSAYIECGGNKILVGVYGPRELHSKKHSKPDGAVLRCKYNMAPFSVVERKRPGNDRRSTEISKLISEAITPCVFLEKYPRSSIDISIEVLEAEGGTRCLGIVGASLALADAEIPMRDLISACAVGKVDDTIVLDLSEKEDQTGNADIPVAIMPRTGEITFLQMDGNLTQDEFNEALNLAYAGCEFINQMQREALLNKYRGEL</sequence>
<dbReference type="Pfam" id="PF01138">
    <property type="entry name" value="RNase_PH"/>
    <property type="match status" value="1"/>
</dbReference>
<reference evidence="12 14" key="2">
    <citation type="journal article" date="2017" name="BMC Genomics">
        <title>Genomic analysis of methanogenic archaea reveals a shift towards energy conservation.</title>
        <authorList>
            <person name="Gilmore S.P."/>
            <person name="Henske J.K."/>
            <person name="Sexton J.A."/>
            <person name="Solomon K.V."/>
            <person name="Seppala S."/>
            <person name="Yoo J.I."/>
            <person name="Huyett L.M."/>
            <person name="Pressman A."/>
            <person name="Cogan J.Z."/>
            <person name="Kivenson V."/>
            <person name="Peng X."/>
            <person name="Tan Y."/>
            <person name="Valentine D.L."/>
            <person name="O'Malley M.A."/>
        </authorList>
    </citation>
    <scope>NUCLEOTIDE SEQUENCE [LARGE SCALE GENOMIC DNA]</scope>
    <source>
        <strain evidence="12 14">1R-7</strain>
    </source>
</reference>
<evidence type="ECO:0000313" key="13">
    <source>
        <dbReference type="EMBL" id="PWL08878.1"/>
    </source>
</evidence>
<evidence type="ECO:0000313" key="12">
    <source>
        <dbReference type="EMBL" id="PAV06800.1"/>
    </source>
</evidence>
<accession>A0A2A2HBV2</accession>
<comment type="function">
    <text evidence="9">Catalytic component of the exosome, which is a complex involved in RNA degradation. Has 3'-&gt;5' exoribonuclease activity. Can also synthesize heteropolymeric RNA-tails.</text>
</comment>
<evidence type="ECO:0000313" key="14">
    <source>
        <dbReference type="Proteomes" id="UP000217528"/>
    </source>
</evidence>
<dbReference type="GO" id="GO:0000175">
    <property type="term" value="F:3'-5'-RNA exonuclease activity"/>
    <property type="evidence" value="ECO:0007669"/>
    <property type="project" value="UniProtKB-UniRule"/>
</dbReference>
<dbReference type="SUPFAM" id="SSF55666">
    <property type="entry name" value="Ribonuclease PH domain 2-like"/>
    <property type="match status" value="1"/>
</dbReference>
<evidence type="ECO:0000256" key="6">
    <source>
        <dbReference type="ARBA" id="ARBA00022839"/>
    </source>
</evidence>
<keyword evidence="5 9" id="KW-0271">Exosome</keyword>
<comment type="subunit">
    <text evidence="8 9">Component of the archaeal exosome complex. Forms a hexameric ring-like arrangement composed of 3 Rrp41-Rrp42 heterodimers. The hexameric ring associates with a trimer of Rrp4 and/or Csl4 subunits.</text>
</comment>
<dbReference type="GO" id="GO:0016075">
    <property type="term" value="P:rRNA catabolic process"/>
    <property type="evidence" value="ECO:0007669"/>
    <property type="project" value="TreeGrafter"/>
</dbReference>
<dbReference type="PANTHER" id="PTHR11953:SF0">
    <property type="entry name" value="EXOSOME COMPLEX COMPONENT RRP41"/>
    <property type="match status" value="1"/>
</dbReference>
<dbReference type="HAMAP" id="MF_00591">
    <property type="entry name" value="Exosome_Rrp41"/>
    <property type="match status" value="1"/>
</dbReference>
<evidence type="ECO:0000259" key="10">
    <source>
        <dbReference type="Pfam" id="PF01138"/>
    </source>
</evidence>
<dbReference type="RefSeq" id="WP_095609233.1">
    <property type="nucleotide sequence ID" value="NZ_CANQEZ010000001.1"/>
</dbReference>
<dbReference type="GO" id="GO:0016779">
    <property type="term" value="F:nucleotidyltransferase activity"/>
    <property type="evidence" value="ECO:0007669"/>
    <property type="project" value="UniProtKB-KW"/>
</dbReference>
<evidence type="ECO:0000256" key="9">
    <source>
        <dbReference type="HAMAP-Rule" id="MF_00591"/>
    </source>
</evidence>
<dbReference type="GO" id="GO:0000956">
    <property type="term" value="P:nuclear-transcribed mRNA catabolic process"/>
    <property type="evidence" value="ECO:0007669"/>
    <property type="project" value="UniProtKB-ARBA"/>
</dbReference>
<comment type="function">
    <text evidence="7">Catalytic component of the exosome, which is a complex involved in RNA degradation. Has 3'-&gt;5' exoribonuclease activity. Can also synthesize heteromeric RNA-tails.</text>
</comment>
<comment type="caution">
    <text evidence="12">The sequence shown here is derived from an EMBL/GenBank/DDBJ whole genome shotgun (WGS) entry which is preliminary data.</text>
</comment>
<dbReference type="OrthoDB" id="24266at2157"/>
<dbReference type="GO" id="GO:0003723">
    <property type="term" value="F:RNA binding"/>
    <property type="evidence" value="ECO:0007669"/>
    <property type="project" value="TreeGrafter"/>
</dbReference>
<organism evidence="12 14">
    <name type="scientific">Methanosphaera cuniculi</name>
    <dbReference type="NCBI Taxonomy" id="1077256"/>
    <lineage>
        <taxon>Archaea</taxon>
        <taxon>Methanobacteriati</taxon>
        <taxon>Methanobacteriota</taxon>
        <taxon>Methanomada group</taxon>
        <taxon>Methanobacteria</taxon>
        <taxon>Methanobacteriales</taxon>
        <taxon>Methanobacteriaceae</taxon>
        <taxon>Methanosphaera</taxon>
    </lineage>
</organism>
<gene>
    <name evidence="13" type="primary">rph_2</name>
    <name evidence="9" type="synonym">rrp41</name>
    <name evidence="12" type="ORF">ASJ82_06540</name>
    <name evidence="13" type="ORF">MSCUN_02040</name>
</gene>
<reference evidence="13 15" key="1">
    <citation type="submission" date="2016-04" db="EMBL/GenBank/DDBJ databases">
        <title>Genome sequence of Methanosphaera cuniculi DSM 4103.</title>
        <authorList>
            <person name="Poehlein A."/>
            <person name="Seedorf H."/>
            <person name="Daniel R."/>
        </authorList>
    </citation>
    <scope>NUCLEOTIDE SEQUENCE [LARGE SCALE GENOMIC DNA]</scope>
    <source>
        <strain evidence="13 15">DSM 4103</strain>
    </source>
</reference>
<dbReference type="PANTHER" id="PTHR11953">
    <property type="entry name" value="EXOSOME COMPLEX COMPONENT"/>
    <property type="match status" value="1"/>
</dbReference>
<evidence type="ECO:0000256" key="2">
    <source>
        <dbReference type="ARBA" id="ARBA00022490"/>
    </source>
</evidence>
<keyword evidence="14" id="KW-1185">Reference proteome</keyword>
<feature type="domain" description="Exoribonuclease phosphorolytic" evidence="11">
    <location>
        <begin position="146"/>
        <end position="210"/>
    </location>
</feature>
<dbReference type="InterPro" id="IPR001247">
    <property type="entry name" value="ExoRNase_PH_dom1"/>
</dbReference>
<dbReference type="GO" id="GO:0000177">
    <property type="term" value="C:cytoplasmic exosome (RNase complex)"/>
    <property type="evidence" value="ECO:0007669"/>
    <property type="project" value="TreeGrafter"/>
</dbReference>
<dbReference type="FunFam" id="3.30.230.70:FF:000004">
    <property type="entry name" value="Exosome complex component Rrp41"/>
    <property type="match status" value="1"/>
</dbReference>
<keyword evidence="2 9" id="KW-0963">Cytoplasm</keyword>
<dbReference type="EC" id="3.1.13.-" evidence="9"/>
<evidence type="ECO:0000313" key="15">
    <source>
        <dbReference type="Proteomes" id="UP000246004"/>
    </source>
</evidence>
<comment type="subcellular location">
    <subcellularLocation>
        <location evidence="1 9">Cytoplasm</location>
    </subcellularLocation>
</comment>
<dbReference type="InterPro" id="IPR050080">
    <property type="entry name" value="RNase_PH"/>
</dbReference>
<dbReference type="InterPro" id="IPR027408">
    <property type="entry name" value="PNPase/RNase_PH_dom_sf"/>
</dbReference>
<evidence type="ECO:0000256" key="1">
    <source>
        <dbReference type="ARBA" id="ARBA00004496"/>
    </source>
</evidence>
<dbReference type="AlphaFoldDB" id="A0A2A2HBV2"/>
<evidence type="ECO:0000256" key="4">
    <source>
        <dbReference type="ARBA" id="ARBA00022801"/>
    </source>
</evidence>
<dbReference type="EMBL" id="LWMS01000006">
    <property type="protein sequence ID" value="PWL08878.1"/>
    <property type="molecule type" value="Genomic_DNA"/>
</dbReference>
<keyword evidence="4 9" id="KW-0378">Hydrolase</keyword>
<dbReference type="GO" id="GO:0010467">
    <property type="term" value="P:gene expression"/>
    <property type="evidence" value="ECO:0007669"/>
    <property type="project" value="UniProtKB-ARBA"/>
</dbReference>
<name>A0A2A2HBV2_9EURY</name>
<evidence type="ECO:0000256" key="7">
    <source>
        <dbReference type="ARBA" id="ARBA00058924"/>
    </source>
</evidence>
<dbReference type="InterPro" id="IPR011807">
    <property type="entry name" value="Rrp41"/>
</dbReference>
<evidence type="ECO:0000256" key="8">
    <source>
        <dbReference type="ARBA" id="ARBA00062149"/>
    </source>
</evidence>
<protein>
    <recommendedName>
        <fullName evidence="9">Exosome complex component Rrp41</fullName>
        <ecNumber evidence="9">3.1.13.-</ecNumber>
    </recommendedName>
</protein>
<evidence type="ECO:0000256" key="3">
    <source>
        <dbReference type="ARBA" id="ARBA00022722"/>
    </source>
</evidence>
<dbReference type="EMBL" id="LMVN01000026">
    <property type="protein sequence ID" value="PAV06800.1"/>
    <property type="molecule type" value="Genomic_DNA"/>
</dbReference>
<dbReference type="Pfam" id="PF03725">
    <property type="entry name" value="RNase_PH_C"/>
    <property type="match status" value="1"/>
</dbReference>
<dbReference type="SUPFAM" id="SSF54211">
    <property type="entry name" value="Ribosomal protein S5 domain 2-like"/>
    <property type="match status" value="1"/>
</dbReference>
<keyword evidence="6 9" id="KW-0269">Exonuclease</keyword>
<dbReference type="Proteomes" id="UP000217528">
    <property type="component" value="Unassembled WGS sequence"/>
</dbReference>
<evidence type="ECO:0000259" key="11">
    <source>
        <dbReference type="Pfam" id="PF03725"/>
    </source>
</evidence>
<dbReference type="NCBIfam" id="TIGR02065">
    <property type="entry name" value="ECX1"/>
    <property type="match status" value="1"/>
</dbReference>
<dbReference type="Proteomes" id="UP000246004">
    <property type="component" value="Unassembled WGS sequence"/>
</dbReference>
<feature type="domain" description="Exoribonuclease phosphorolytic" evidence="10">
    <location>
        <begin position="15"/>
        <end position="143"/>
    </location>
</feature>
<evidence type="ECO:0000256" key="5">
    <source>
        <dbReference type="ARBA" id="ARBA00022835"/>
    </source>
</evidence>
<dbReference type="InterPro" id="IPR020568">
    <property type="entry name" value="Ribosomal_Su5_D2-typ_SF"/>
</dbReference>
<dbReference type="Gene3D" id="3.30.230.70">
    <property type="entry name" value="GHMP Kinase, N-terminal domain"/>
    <property type="match status" value="1"/>
</dbReference>
<dbReference type="InterPro" id="IPR036345">
    <property type="entry name" value="ExoRNase_PH_dom2_sf"/>
</dbReference>
<dbReference type="CDD" id="cd11366">
    <property type="entry name" value="RNase_PH_archRRP41"/>
    <property type="match status" value="1"/>
</dbReference>
<keyword evidence="13" id="KW-0808">Transferase</keyword>
<keyword evidence="13" id="KW-0548">Nucleotidyltransferase</keyword>
<dbReference type="InterPro" id="IPR015847">
    <property type="entry name" value="ExoRNase_PH_dom2"/>
</dbReference>
<proteinExistence type="inferred from homology"/>
<keyword evidence="3 9" id="KW-0540">Nuclease</keyword>
<comment type="similarity">
    <text evidence="9">Belongs to the RNase PH family. Rrp41 subfamily.</text>
</comment>